<reference evidence="1 2" key="1">
    <citation type="journal article" date="2020" name="G3 (Bethesda)">
        <title>Improved Reference Genome for Cyclotella cryptica CCMP332, a Model for Cell Wall Morphogenesis, Salinity Adaptation, and Lipid Production in Diatoms (Bacillariophyta).</title>
        <authorList>
            <person name="Roberts W.R."/>
            <person name="Downey K.M."/>
            <person name="Ruck E.C."/>
            <person name="Traller J.C."/>
            <person name="Alverson A.J."/>
        </authorList>
    </citation>
    <scope>NUCLEOTIDE SEQUENCE [LARGE SCALE GENOMIC DNA]</scope>
    <source>
        <strain evidence="1 2">CCMP332</strain>
    </source>
</reference>
<organism evidence="1 2">
    <name type="scientific">Cyclotella cryptica</name>
    <dbReference type="NCBI Taxonomy" id="29204"/>
    <lineage>
        <taxon>Eukaryota</taxon>
        <taxon>Sar</taxon>
        <taxon>Stramenopiles</taxon>
        <taxon>Ochrophyta</taxon>
        <taxon>Bacillariophyta</taxon>
        <taxon>Coscinodiscophyceae</taxon>
        <taxon>Thalassiosirophycidae</taxon>
        <taxon>Stephanodiscales</taxon>
        <taxon>Stephanodiscaceae</taxon>
        <taxon>Cyclotella</taxon>
    </lineage>
</organism>
<gene>
    <name evidence="1" type="ORF">HJC23_007865</name>
</gene>
<proteinExistence type="predicted"/>
<evidence type="ECO:0000313" key="1">
    <source>
        <dbReference type="EMBL" id="KAL3805904.1"/>
    </source>
</evidence>
<evidence type="ECO:0000313" key="2">
    <source>
        <dbReference type="Proteomes" id="UP001516023"/>
    </source>
</evidence>
<sequence length="325" mass="36430">MHHAKPTNVSSKSQICIALALITSFALASLFNGTQSQQSKGLSASHGRRLLLSTDDPSQSTTALRPGKPVMATFFESVSGGCCGMTEEGHRNLVKAWERAWQSYGWQTKILTEADARKHPRFEELELKLVEADVNGYNQRCFWRWLAMSMETNVNGGWMSDYDFFPLRLTSLIGKELAALPGFKSYSVHVPTLLNGDYKSWNVITNLIIDTISKDLEVDFLSDMYVLEYIYNHHTEEELGITAWERLTYSGFPYKKDGDRISVDCSGAMANLGAHLSHHDTHLAVDNGIFPKVEGVTMGDLGSSMNKRAEAANIMLRQFREACFR</sequence>
<protein>
    <submittedName>
        <fullName evidence="1">Uncharacterized protein</fullName>
    </submittedName>
</protein>
<accession>A0ABD3R0W6</accession>
<dbReference type="EMBL" id="JABMIG020000001">
    <property type="protein sequence ID" value="KAL3805904.1"/>
    <property type="molecule type" value="Genomic_DNA"/>
</dbReference>
<dbReference type="Proteomes" id="UP001516023">
    <property type="component" value="Unassembled WGS sequence"/>
</dbReference>
<name>A0ABD3R0W6_9STRA</name>
<keyword evidence="2" id="KW-1185">Reference proteome</keyword>
<comment type="caution">
    <text evidence="1">The sequence shown here is derived from an EMBL/GenBank/DDBJ whole genome shotgun (WGS) entry which is preliminary data.</text>
</comment>
<dbReference type="AlphaFoldDB" id="A0ABD3R0W6"/>